<proteinExistence type="predicted"/>
<protein>
    <submittedName>
        <fullName evidence="2">Uncharacterized protein</fullName>
    </submittedName>
</protein>
<feature type="transmembrane region" description="Helical" evidence="1">
    <location>
        <begin position="19"/>
        <end position="41"/>
    </location>
</feature>
<evidence type="ECO:0000256" key="1">
    <source>
        <dbReference type="SAM" id="Phobius"/>
    </source>
</evidence>
<evidence type="ECO:0000313" key="2">
    <source>
        <dbReference type="EMBL" id="CCM62609.1"/>
    </source>
</evidence>
<keyword evidence="1" id="KW-0472">Membrane</keyword>
<keyword evidence="1" id="KW-1133">Transmembrane helix</keyword>
<evidence type="ECO:0000313" key="3">
    <source>
        <dbReference type="Proteomes" id="UP000018291"/>
    </source>
</evidence>
<dbReference type="EMBL" id="CANL01000005">
    <property type="protein sequence ID" value="CCM62609.1"/>
    <property type="molecule type" value="Genomic_DNA"/>
</dbReference>
<feature type="transmembrane region" description="Helical" evidence="1">
    <location>
        <begin position="114"/>
        <end position="134"/>
    </location>
</feature>
<keyword evidence="3" id="KW-1185">Reference proteome</keyword>
<sequence length="142" mass="15257">MSAVPTAAVRPFERRLPPVVVVAMLGLTLAITGGVLVIAQIGKEPSLAVPTASMVVAIVLELSAIVMLVRIHPFAWARFLLVLRWTLLAYVIQSAVIEWSFIINDVPGRPLAVLTAGLVVFATIVPLMIAFTVARYQSVPES</sequence>
<name>R4YWL3_9ACTN</name>
<dbReference type="HOGENOM" id="CLU_1812259_0_0_11"/>
<keyword evidence="1" id="KW-0812">Transmembrane</keyword>
<comment type="caution">
    <text evidence="2">The sequence shown here is derived from an EMBL/GenBank/DDBJ whole genome shotgun (WGS) entry which is preliminary data.</text>
</comment>
<dbReference type="Proteomes" id="UP000018291">
    <property type="component" value="Unassembled WGS sequence"/>
</dbReference>
<feature type="transmembrane region" description="Helical" evidence="1">
    <location>
        <begin position="47"/>
        <end position="69"/>
    </location>
</feature>
<gene>
    <name evidence="2" type="ORF">BN381_130167</name>
</gene>
<organism evidence="2 3">
    <name type="scientific">Candidatus Neomicrothrix parvicella RN1</name>
    <dbReference type="NCBI Taxonomy" id="1229780"/>
    <lineage>
        <taxon>Bacteria</taxon>
        <taxon>Bacillati</taxon>
        <taxon>Actinomycetota</taxon>
        <taxon>Acidimicrobiia</taxon>
        <taxon>Acidimicrobiales</taxon>
        <taxon>Microthrixaceae</taxon>
        <taxon>Candidatus Neomicrothrix</taxon>
    </lineage>
</organism>
<reference evidence="2 3" key="1">
    <citation type="journal article" date="2013" name="ISME J.">
        <title>Metabolic model for the filamentous 'Candidatus Microthrix parvicella' based on genomic and metagenomic analyses.</title>
        <authorList>
            <person name="Jon McIlroy S."/>
            <person name="Kristiansen R."/>
            <person name="Albertsen M."/>
            <person name="Michael Karst S."/>
            <person name="Rossetti S."/>
            <person name="Lund Nielsen J."/>
            <person name="Tandoi V."/>
            <person name="James Seviour R."/>
            <person name="Nielsen P.H."/>
        </authorList>
    </citation>
    <scope>NUCLEOTIDE SEQUENCE [LARGE SCALE GENOMIC DNA]</scope>
    <source>
        <strain evidence="2 3">RN1</strain>
    </source>
</reference>
<dbReference type="AlphaFoldDB" id="R4YWL3"/>
<dbReference type="STRING" id="1229780.BN381_130167"/>
<feature type="transmembrane region" description="Helical" evidence="1">
    <location>
        <begin position="81"/>
        <end position="102"/>
    </location>
</feature>
<accession>R4YWL3</accession>
<dbReference type="RefSeq" id="WP_012224114.1">
    <property type="nucleotide sequence ID" value="NZ_HG422565.1"/>
</dbReference>